<evidence type="ECO:0000313" key="7">
    <source>
        <dbReference type="EMBL" id="QNC49721.1"/>
    </source>
</evidence>
<name>A0A7G6J4F2_9PEZI</name>
<dbReference type="PANTHER" id="PTHR42973:SF32">
    <property type="entry name" value="FAD-LINKED OXIDOREDUCTASE AFOF"/>
    <property type="match status" value="1"/>
</dbReference>
<dbReference type="Gene3D" id="3.30.465.10">
    <property type="match status" value="1"/>
</dbReference>
<protein>
    <submittedName>
        <fullName evidence="7">Hfaza2M</fullName>
    </submittedName>
</protein>
<dbReference type="InterPro" id="IPR012951">
    <property type="entry name" value="BBE"/>
</dbReference>
<feature type="domain" description="FAD-binding PCMH-type" evidence="6">
    <location>
        <begin position="54"/>
        <end position="220"/>
    </location>
</feature>
<dbReference type="Gene3D" id="3.40.462.20">
    <property type="match status" value="1"/>
</dbReference>
<keyword evidence="3" id="KW-0732">Signal</keyword>
<dbReference type="Pfam" id="PF01565">
    <property type="entry name" value="FAD_binding_4"/>
    <property type="match status" value="1"/>
</dbReference>
<dbReference type="SUPFAM" id="SSF56176">
    <property type="entry name" value="FAD-binding/transporter-associated domain-like"/>
    <property type="match status" value="1"/>
</dbReference>
<comment type="similarity">
    <text evidence="1">Belongs to the oxygen-dependent FAD-linked oxidoreductase family.</text>
</comment>
<reference evidence="7" key="1">
    <citation type="journal article" date="2020" name="Chemistry">
        <title>Hybridorubrins A-D, novel azaphilone heterodimers from stromata of Hypoxylon fragiforme and insights into the biosynthetic machinery for azaphilone diversification.</title>
        <authorList>
            <person name="Becker K."/>
            <person name="Pfutze S."/>
            <person name="Kuhnert E."/>
            <person name="Cox R."/>
            <person name="Stadler M."/>
            <person name="Surup F."/>
        </authorList>
    </citation>
    <scope>NUCLEOTIDE SEQUENCE</scope>
</reference>
<dbReference type="InterPro" id="IPR036318">
    <property type="entry name" value="FAD-bd_PCMH-like_sf"/>
</dbReference>
<keyword evidence="4" id="KW-0274">FAD</keyword>
<dbReference type="EMBL" id="MN736720">
    <property type="protein sequence ID" value="QNC49721.1"/>
    <property type="molecule type" value="Genomic_DNA"/>
</dbReference>
<evidence type="ECO:0000256" key="3">
    <source>
        <dbReference type="ARBA" id="ARBA00022729"/>
    </source>
</evidence>
<dbReference type="PROSITE" id="PS51387">
    <property type="entry name" value="FAD_PCMH"/>
    <property type="match status" value="1"/>
</dbReference>
<evidence type="ECO:0000259" key="6">
    <source>
        <dbReference type="PROSITE" id="PS51387"/>
    </source>
</evidence>
<dbReference type="AlphaFoldDB" id="A0A7G6J4F2"/>
<keyword evidence="2" id="KW-0285">Flavoprotein</keyword>
<dbReference type="InterPro" id="IPR006094">
    <property type="entry name" value="Oxid_FAD_bind_N"/>
</dbReference>
<evidence type="ECO:0000256" key="1">
    <source>
        <dbReference type="ARBA" id="ARBA00005466"/>
    </source>
</evidence>
<gene>
    <name evidence="7" type="primary">hfaza2M</name>
</gene>
<dbReference type="GO" id="GO:0016491">
    <property type="term" value="F:oxidoreductase activity"/>
    <property type="evidence" value="ECO:0007669"/>
    <property type="project" value="UniProtKB-KW"/>
</dbReference>
<organism evidence="7">
    <name type="scientific">Hypoxylon fragiforme</name>
    <dbReference type="NCBI Taxonomy" id="63214"/>
    <lineage>
        <taxon>Eukaryota</taxon>
        <taxon>Fungi</taxon>
        <taxon>Dikarya</taxon>
        <taxon>Ascomycota</taxon>
        <taxon>Pezizomycotina</taxon>
        <taxon>Sordariomycetes</taxon>
        <taxon>Xylariomycetidae</taxon>
        <taxon>Xylariales</taxon>
        <taxon>Hypoxylaceae</taxon>
        <taxon>Hypoxylon</taxon>
    </lineage>
</organism>
<evidence type="ECO:0000256" key="5">
    <source>
        <dbReference type="ARBA" id="ARBA00023002"/>
    </source>
</evidence>
<sequence length="484" mass="52445">MFFDTTLQRALVAAAAVATAPNVTELFGPHLSSRASIYLASDSNYTTSVTQRWTDYAAPAYIATIQPATVHDVQNIIPFLVTGGGHGVSVQLANLKEGIQVDLGKFNNVTFDSDTQLLTVGGAAKFSQLIDPLYELGYQFPLGTAYCVGVVGATLGAGVSANQGYMGLLLDLLEEVQVVTAAGDVVTASRSTNEDLFWALRGAGANFGIITSATYKVPRAVNGGKITNINYLFPGTKSREVFTYLASLDDEMPAPLALNIGTLVEPNSKQLVLLVNANFAGPVEAALPHLAPLKALNPLRYEVLSVAWPDVFSTSYFGIEDTKACGRNQHVNMRSIGGKSTDPDVIVGFLDELERFTKANPDVLTAMMVHRFATEKVLEVPDAESAYPHRELKMHIQLESEYDDRRKDSLVDAFLHSARHNLTSASGFDEPVVYVNFAHGDEGPAAWYGARNLARLSELKRKWDPRGLFNYYNAVPMGVSDGEL</sequence>
<dbReference type="PANTHER" id="PTHR42973">
    <property type="entry name" value="BINDING OXIDOREDUCTASE, PUTATIVE (AFU_ORTHOLOGUE AFUA_1G17690)-RELATED"/>
    <property type="match status" value="1"/>
</dbReference>
<evidence type="ECO:0000256" key="4">
    <source>
        <dbReference type="ARBA" id="ARBA00022827"/>
    </source>
</evidence>
<dbReference type="InterPro" id="IPR016166">
    <property type="entry name" value="FAD-bd_PCMH"/>
</dbReference>
<keyword evidence="5" id="KW-0560">Oxidoreductase</keyword>
<evidence type="ECO:0000256" key="2">
    <source>
        <dbReference type="ARBA" id="ARBA00022630"/>
    </source>
</evidence>
<accession>A0A7G6J4F2</accession>
<dbReference type="Pfam" id="PF08031">
    <property type="entry name" value="BBE"/>
    <property type="match status" value="1"/>
</dbReference>
<proteinExistence type="inferred from homology"/>
<dbReference type="InterPro" id="IPR016169">
    <property type="entry name" value="FAD-bd_PCMH_sub2"/>
</dbReference>
<dbReference type="GO" id="GO:0071949">
    <property type="term" value="F:FAD binding"/>
    <property type="evidence" value="ECO:0007669"/>
    <property type="project" value="InterPro"/>
</dbReference>
<dbReference type="InterPro" id="IPR050416">
    <property type="entry name" value="FAD-linked_Oxidoreductase"/>
</dbReference>